<evidence type="ECO:0000256" key="4">
    <source>
        <dbReference type="ARBA" id="ARBA00022692"/>
    </source>
</evidence>
<feature type="transmembrane region" description="Helical" evidence="12">
    <location>
        <begin position="933"/>
        <end position="953"/>
    </location>
</feature>
<feature type="transmembrane region" description="Helical" evidence="12">
    <location>
        <begin position="157"/>
        <end position="176"/>
    </location>
</feature>
<dbReference type="FunFam" id="3.40.50.300:FF:000479">
    <property type="entry name" value="Multidrug resistance protein 1A"/>
    <property type="match status" value="1"/>
</dbReference>
<evidence type="ECO:0000259" key="13">
    <source>
        <dbReference type="PROSITE" id="PS50893"/>
    </source>
</evidence>
<feature type="transmembrane region" description="Helical" evidence="12">
    <location>
        <begin position="897"/>
        <end position="921"/>
    </location>
</feature>
<feature type="transmembrane region" description="Helical" evidence="12">
    <location>
        <begin position="786"/>
        <end position="813"/>
    </location>
</feature>
<evidence type="ECO:0000256" key="5">
    <source>
        <dbReference type="ARBA" id="ARBA00022737"/>
    </source>
</evidence>
<feature type="domain" description="ABC transmembrane type-1" evidence="14">
    <location>
        <begin position="29"/>
        <end position="324"/>
    </location>
</feature>
<name>A0AAD5Y0Z0_9FUNG</name>
<feature type="transmembrane region" description="Helical" evidence="12">
    <location>
        <begin position="82"/>
        <end position="105"/>
    </location>
</feature>
<dbReference type="InterPro" id="IPR039421">
    <property type="entry name" value="Type_1_exporter"/>
</dbReference>
<feature type="domain" description="ABC transporter" evidence="13">
    <location>
        <begin position="996"/>
        <end position="1240"/>
    </location>
</feature>
<dbReference type="InterPro" id="IPR011527">
    <property type="entry name" value="ABC1_TM_dom"/>
</dbReference>
<dbReference type="PANTHER" id="PTHR43394">
    <property type="entry name" value="ATP-DEPENDENT PERMEASE MDL1, MITOCHONDRIAL"/>
    <property type="match status" value="1"/>
</dbReference>
<sequence length="1244" mass="136097">MKKHIKPVESVSYFSLYRYATPFEVFLSVIGILMALVAGALTPMTTVVFGDMVDTFSKWNVQPFIGALLTAEQLQDQINNHAYYFCLFAAIIFVGTFTYMILFIYTSEHSSQRIRTAYLKAVLSQEISFFDTVGAGEITTRVTSDTLFIKEGMGEKFPIIVASVAALVSGLTIAFVKSWKLTLLMLAIVPFFLASTAAQGIFTNKFQTRISDLYSSSGVIAEEVFSAIRTVVSLNAQDKVARVYREGLSQAKEEGIKKAKAVGAAQAGFYLFFFMCYGSTFWYASLLITNNEISVGNMLTIVLAVMTAVFGLGQIAPNLSSIAQARAAAYKIFETIDRVPLIDSSSNSGFILQKENVQGGIEFTNVNFTYPSRPDTKILNNFNLKIEPGTSIALVGQSGSGKSTIIQLLERFYDPNSGKILLDGRDLKSISLASLRQNIAIVSQEPVLFDGTIMENVGFGLSGTHLESASQDIIEKMVHRACREANATEFIEQLPNKYNTAVGERGMLLSGGQKQRIAIARAIIKDPKILLLDEATSALDSQSEKLVQEALEAASKSRTTITVAHRLSTIVNCDKIVLMVHGEIKEIGNHQDLLANNGLYANLVKLQLVETGKAGNTNIADSKDSLQRNPTVIARSQSNKFTASVDLESQAGIKRYTKRQVFYELMKLSSSEMNYIIPAAIFATIVGLVNPFFSYSYANLVTDFSSGVDLSSKGIHWALVFYGCGATSFTACFLYNSLFGTSSEILVERVRAKIFSALVKQDISFYDNEEHTVGVLTCTLSTNAQLLLGATGVPFGGLGQLFSCVVVSILISFFTGWKLTLVAVSLLPFLILNIVARFLVAGYLTEKNKTANQISAKIANEAVSAIKTVQSLTRETAVVDRYTTVMEETLRNGLNSAIVSSLVFAFSEASVFAIYALVFYYGGHLLAYEGYTLNTFFTVFIEIIFGAKAMGVASAQLPDFFKGLDAAIELLSLLDSKAIINVDGGGKKIDITEGKIELENVKFHYPTRPDSQILKGISLEIKPGQFVAFVGSSKYQLTLGGCGKSTVLQLIERFYDPTFGKILMDGNQITFLDVQSYRKQIGLVSQEPNLFNASIRDNIALGLDYNPTQEELDEACRKANIYEFIMGLPDKYDTQVGFKGGQLSGGQKQRIAIARALIRNPKILLLDEATSALDAESEKVVQEALDAASKGRTTIAIAHRLSSIQHADMIYVFGEGKVLEKGTHAELFAKKGAYYQLAVHQNLE</sequence>
<feature type="domain" description="ABC transporter" evidence="13">
    <location>
        <begin position="361"/>
        <end position="606"/>
    </location>
</feature>
<dbReference type="PROSITE" id="PS50929">
    <property type="entry name" value="ABC_TM1F"/>
    <property type="match status" value="2"/>
</dbReference>
<feature type="domain" description="ABC transmembrane type-1" evidence="14">
    <location>
        <begin position="679"/>
        <end position="962"/>
    </location>
</feature>
<dbReference type="SUPFAM" id="SSF90123">
    <property type="entry name" value="ABC transporter transmembrane region"/>
    <property type="match status" value="2"/>
</dbReference>
<dbReference type="InterPro" id="IPR036640">
    <property type="entry name" value="ABC1_TM_sf"/>
</dbReference>
<protein>
    <submittedName>
        <fullName evidence="15">GTPase-activating protein</fullName>
    </submittedName>
</protein>
<dbReference type="CDD" id="cd18578">
    <property type="entry name" value="ABC_6TM_Pgp_ABCB1_D2_like"/>
    <property type="match status" value="1"/>
</dbReference>
<evidence type="ECO:0000256" key="8">
    <source>
        <dbReference type="ARBA" id="ARBA00022967"/>
    </source>
</evidence>
<dbReference type="Pfam" id="PF00664">
    <property type="entry name" value="ABC_membrane"/>
    <property type="match status" value="2"/>
</dbReference>
<evidence type="ECO:0000259" key="14">
    <source>
        <dbReference type="PROSITE" id="PS50929"/>
    </source>
</evidence>
<evidence type="ECO:0000313" key="15">
    <source>
        <dbReference type="EMBL" id="KAJ3253311.1"/>
    </source>
</evidence>
<keyword evidence="9 12" id="KW-1133">Transmembrane helix</keyword>
<dbReference type="InterPro" id="IPR027417">
    <property type="entry name" value="P-loop_NTPase"/>
</dbReference>
<dbReference type="Proteomes" id="UP001210925">
    <property type="component" value="Unassembled WGS sequence"/>
</dbReference>
<evidence type="ECO:0000313" key="16">
    <source>
        <dbReference type="Proteomes" id="UP001210925"/>
    </source>
</evidence>
<organism evidence="15 16">
    <name type="scientific">Boothiomyces macroporosus</name>
    <dbReference type="NCBI Taxonomy" id="261099"/>
    <lineage>
        <taxon>Eukaryota</taxon>
        <taxon>Fungi</taxon>
        <taxon>Fungi incertae sedis</taxon>
        <taxon>Chytridiomycota</taxon>
        <taxon>Chytridiomycota incertae sedis</taxon>
        <taxon>Chytridiomycetes</taxon>
        <taxon>Rhizophydiales</taxon>
        <taxon>Terramycetaceae</taxon>
        <taxon>Boothiomyces</taxon>
    </lineage>
</organism>
<reference evidence="15" key="1">
    <citation type="submission" date="2020-05" db="EMBL/GenBank/DDBJ databases">
        <title>Phylogenomic resolution of chytrid fungi.</title>
        <authorList>
            <person name="Stajich J.E."/>
            <person name="Amses K."/>
            <person name="Simmons R."/>
            <person name="Seto K."/>
            <person name="Myers J."/>
            <person name="Bonds A."/>
            <person name="Quandt C.A."/>
            <person name="Barry K."/>
            <person name="Liu P."/>
            <person name="Grigoriev I."/>
            <person name="Longcore J.E."/>
            <person name="James T.Y."/>
        </authorList>
    </citation>
    <scope>NUCLEOTIDE SEQUENCE</scope>
    <source>
        <strain evidence="15">PLAUS21</strain>
    </source>
</reference>
<dbReference type="PANTHER" id="PTHR43394:SF27">
    <property type="entry name" value="ATP-DEPENDENT TRANSLOCASE ABCB1-LIKE"/>
    <property type="match status" value="1"/>
</dbReference>
<comment type="similarity">
    <text evidence="2">Belongs to the ABC transporter superfamily. ABCB family. Multidrug resistance exporter (TC 3.A.1.201) subfamily.</text>
</comment>
<dbReference type="GO" id="GO:0016887">
    <property type="term" value="F:ATP hydrolysis activity"/>
    <property type="evidence" value="ECO:0007669"/>
    <property type="project" value="InterPro"/>
</dbReference>
<dbReference type="InterPro" id="IPR003439">
    <property type="entry name" value="ABC_transporter-like_ATP-bd"/>
</dbReference>
<dbReference type="GO" id="GO:0015421">
    <property type="term" value="F:ABC-type oligopeptide transporter activity"/>
    <property type="evidence" value="ECO:0007669"/>
    <property type="project" value="TreeGrafter"/>
</dbReference>
<keyword evidence="6" id="KW-0547">Nucleotide-binding</keyword>
<dbReference type="CDD" id="cd03249">
    <property type="entry name" value="ABC_MTABC3_MDL1_MDL2"/>
    <property type="match status" value="2"/>
</dbReference>
<evidence type="ECO:0000256" key="2">
    <source>
        <dbReference type="ARBA" id="ARBA00007577"/>
    </source>
</evidence>
<feature type="transmembrane region" description="Helical" evidence="12">
    <location>
        <begin position="819"/>
        <end position="840"/>
    </location>
</feature>
<dbReference type="Gene3D" id="1.20.1560.10">
    <property type="entry name" value="ABC transporter type 1, transmembrane domain"/>
    <property type="match status" value="1"/>
</dbReference>
<dbReference type="GO" id="GO:0090374">
    <property type="term" value="P:oligopeptide export from mitochondrion"/>
    <property type="evidence" value="ECO:0007669"/>
    <property type="project" value="TreeGrafter"/>
</dbReference>
<feature type="transmembrane region" description="Helical" evidence="12">
    <location>
        <begin position="675"/>
        <end position="695"/>
    </location>
</feature>
<keyword evidence="7" id="KW-0067">ATP-binding</keyword>
<dbReference type="GO" id="GO:0005743">
    <property type="term" value="C:mitochondrial inner membrane"/>
    <property type="evidence" value="ECO:0007669"/>
    <property type="project" value="TreeGrafter"/>
</dbReference>
<keyword evidence="8" id="KW-1278">Translocase</keyword>
<evidence type="ECO:0000256" key="3">
    <source>
        <dbReference type="ARBA" id="ARBA00022448"/>
    </source>
</evidence>
<dbReference type="PROSITE" id="PS00211">
    <property type="entry name" value="ABC_TRANSPORTER_1"/>
    <property type="match status" value="2"/>
</dbReference>
<dbReference type="FunFam" id="3.40.50.300:FF:000205">
    <property type="entry name" value="ABC transporter B family member 4"/>
    <property type="match status" value="1"/>
</dbReference>
<evidence type="ECO:0000256" key="10">
    <source>
        <dbReference type="ARBA" id="ARBA00023136"/>
    </source>
</evidence>
<keyword evidence="4 12" id="KW-0812">Transmembrane</keyword>
<evidence type="ECO:0000256" key="12">
    <source>
        <dbReference type="SAM" id="Phobius"/>
    </source>
</evidence>
<feature type="transmembrane region" description="Helical" evidence="12">
    <location>
        <begin position="294"/>
        <end position="316"/>
    </location>
</feature>
<evidence type="ECO:0000256" key="1">
    <source>
        <dbReference type="ARBA" id="ARBA00004141"/>
    </source>
</evidence>
<evidence type="ECO:0000256" key="9">
    <source>
        <dbReference type="ARBA" id="ARBA00022989"/>
    </source>
</evidence>
<dbReference type="InterPro" id="IPR003593">
    <property type="entry name" value="AAA+_ATPase"/>
</dbReference>
<dbReference type="SMART" id="SM00382">
    <property type="entry name" value="AAA"/>
    <property type="match status" value="2"/>
</dbReference>
<dbReference type="GO" id="GO:0005524">
    <property type="term" value="F:ATP binding"/>
    <property type="evidence" value="ECO:0007669"/>
    <property type="project" value="UniProtKB-KW"/>
</dbReference>
<dbReference type="EMBL" id="JADGKB010000113">
    <property type="protein sequence ID" value="KAJ3253311.1"/>
    <property type="molecule type" value="Genomic_DNA"/>
</dbReference>
<dbReference type="Pfam" id="PF00005">
    <property type="entry name" value="ABC_tran"/>
    <property type="match status" value="2"/>
</dbReference>
<evidence type="ECO:0000256" key="11">
    <source>
        <dbReference type="ARBA" id="ARBA00023180"/>
    </source>
</evidence>
<keyword evidence="10 12" id="KW-0472">Membrane</keyword>
<feature type="transmembrane region" description="Helical" evidence="12">
    <location>
        <begin position="182"/>
        <end position="202"/>
    </location>
</feature>
<gene>
    <name evidence="15" type="primary">MDR1_1</name>
    <name evidence="15" type="ORF">HK103_000752</name>
</gene>
<dbReference type="CDD" id="cd18577">
    <property type="entry name" value="ABC_6TM_Pgp_ABCB1_D1_like"/>
    <property type="match status" value="1"/>
</dbReference>
<feature type="transmembrane region" description="Helical" evidence="12">
    <location>
        <begin position="21"/>
        <end position="42"/>
    </location>
</feature>
<accession>A0AAD5Y0Z0</accession>
<proteinExistence type="inferred from homology"/>
<dbReference type="PROSITE" id="PS50893">
    <property type="entry name" value="ABC_TRANSPORTER_2"/>
    <property type="match status" value="2"/>
</dbReference>
<evidence type="ECO:0000256" key="7">
    <source>
        <dbReference type="ARBA" id="ARBA00022840"/>
    </source>
</evidence>
<keyword evidence="16" id="KW-1185">Reference proteome</keyword>
<comment type="caution">
    <text evidence="15">The sequence shown here is derived from an EMBL/GenBank/DDBJ whole genome shotgun (WGS) entry which is preliminary data.</text>
</comment>
<keyword evidence="11" id="KW-0325">Glycoprotein</keyword>
<keyword evidence="3" id="KW-0813">Transport</keyword>
<evidence type="ECO:0000256" key="6">
    <source>
        <dbReference type="ARBA" id="ARBA00022741"/>
    </source>
</evidence>
<feature type="transmembrane region" description="Helical" evidence="12">
    <location>
        <begin position="715"/>
        <end position="735"/>
    </location>
</feature>
<dbReference type="AlphaFoldDB" id="A0AAD5Y0Z0"/>
<dbReference type="Gene3D" id="3.40.50.300">
    <property type="entry name" value="P-loop containing nucleotide triphosphate hydrolases"/>
    <property type="match status" value="2"/>
</dbReference>
<feature type="transmembrane region" description="Helical" evidence="12">
    <location>
        <begin position="267"/>
        <end position="288"/>
    </location>
</feature>
<comment type="subcellular location">
    <subcellularLocation>
        <location evidence="1">Membrane</location>
        <topology evidence="1">Multi-pass membrane protein</topology>
    </subcellularLocation>
</comment>
<keyword evidence="5" id="KW-0677">Repeat</keyword>
<dbReference type="InterPro" id="IPR017871">
    <property type="entry name" value="ABC_transporter-like_CS"/>
</dbReference>
<dbReference type="SUPFAM" id="SSF52540">
    <property type="entry name" value="P-loop containing nucleoside triphosphate hydrolases"/>
    <property type="match status" value="2"/>
</dbReference>